<keyword evidence="5" id="KW-0732">Signal</keyword>
<dbReference type="AlphaFoldDB" id="A0A0N0E511"/>
<dbReference type="InterPro" id="IPR021140">
    <property type="entry name" value="Inh/Omp19"/>
</dbReference>
<dbReference type="PATRIC" id="fig|50340.43.peg.4618"/>
<proteinExistence type="inferred from homology"/>
<comment type="caution">
    <text evidence="9">The sequence shown here is derived from an EMBL/GenBank/DDBJ whole genome shotgun (WGS) entry which is preliminary data.</text>
</comment>
<keyword evidence="4" id="KW-0646">Protease inhibitor</keyword>
<reference evidence="9 10" key="1">
    <citation type="journal article" date="2015" name="PLoS ONE">
        <title>Rice-Infecting Pseudomonas Genomes Are Highly Accessorized and Harbor Multiple Putative Virulence Mechanisms to Cause Sheath Brown Rot.</title>
        <authorList>
            <person name="Quibod I.L."/>
            <person name="Grande G."/>
            <person name="Oreiro E.G."/>
            <person name="Borja F.N."/>
            <person name="Dossa G.S."/>
            <person name="Mauleon R."/>
            <person name="Cruz C.V."/>
            <person name="Oliva R."/>
        </authorList>
    </citation>
    <scope>NUCLEOTIDE SEQUENCE [LARGE SCALE GENOMIC DNA]</scope>
    <source>
        <strain evidence="9 10">IRRI 6609</strain>
    </source>
</reference>
<organism evidence="9 10">
    <name type="scientific">Pseudomonas asplenii</name>
    <dbReference type="NCBI Taxonomy" id="53407"/>
    <lineage>
        <taxon>Bacteria</taxon>
        <taxon>Pseudomonadati</taxon>
        <taxon>Pseudomonadota</taxon>
        <taxon>Gammaproteobacteria</taxon>
        <taxon>Pseudomonadales</taxon>
        <taxon>Pseudomonadaceae</taxon>
        <taxon>Pseudomonas</taxon>
    </lineage>
</organism>
<keyword evidence="10" id="KW-1185">Reference proteome</keyword>
<accession>A0A0N0E511</accession>
<evidence type="ECO:0000256" key="2">
    <source>
        <dbReference type="ARBA" id="ARBA00006813"/>
    </source>
</evidence>
<evidence type="ECO:0000313" key="9">
    <source>
        <dbReference type="EMBL" id="KPA91881.1"/>
    </source>
</evidence>
<keyword evidence="7" id="KW-0481">Metalloenzyme inhibitor</keyword>
<dbReference type="Pfam" id="PF02974">
    <property type="entry name" value="Inh"/>
    <property type="match status" value="1"/>
</dbReference>
<dbReference type="Gene3D" id="2.40.128.10">
    <property type="match status" value="1"/>
</dbReference>
<evidence type="ECO:0000256" key="7">
    <source>
        <dbReference type="ARBA" id="ARBA00023215"/>
    </source>
</evidence>
<evidence type="ECO:0000256" key="5">
    <source>
        <dbReference type="ARBA" id="ARBA00022729"/>
    </source>
</evidence>
<dbReference type="GO" id="GO:0008191">
    <property type="term" value="F:metalloendopeptidase inhibitor activity"/>
    <property type="evidence" value="ECO:0007669"/>
    <property type="project" value="InterPro"/>
</dbReference>
<comment type="similarity">
    <text evidence="2">Belongs to the protease inhibitor I38 family.</text>
</comment>
<comment type="subcellular location">
    <subcellularLocation>
        <location evidence="1">Periplasm</location>
    </subcellularLocation>
</comment>
<evidence type="ECO:0000256" key="4">
    <source>
        <dbReference type="ARBA" id="ARBA00022690"/>
    </source>
</evidence>
<gene>
    <name evidence="9" type="ORF">PF66_01463</name>
</gene>
<dbReference type="InterPro" id="IPR022815">
    <property type="entry name" value="Inh"/>
</dbReference>
<dbReference type="SUPFAM" id="SSF50882">
    <property type="entry name" value="beta-Barrel protease inhibitors"/>
    <property type="match status" value="1"/>
</dbReference>
<evidence type="ECO:0000259" key="8">
    <source>
        <dbReference type="Pfam" id="PF02974"/>
    </source>
</evidence>
<keyword evidence="6" id="KW-0574">Periplasm</keyword>
<dbReference type="EMBL" id="JSYZ01000004">
    <property type="protein sequence ID" value="KPA91881.1"/>
    <property type="molecule type" value="Genomic_DNA"/>
</dbReference>
<keyword evidence="3" id="KW-0483">Metalloprotease inhibitor</keyword>
<sequence length="102" mass="10941">MASSLVLPSRESLAGQWQLSSSSSPARTCVLELAAQPPMLTGDLECATELLGERPSGWEPTPDGLWLFDQQGSGLVHLNRDGAGYSVSRQQGELTLGRKSRD</sequence>
<dbReference type="GO" id="GO:0042597">
    <property type="term" value="C:periplasmic space"/>
    <property type="evidence" value="ECO:0007669"/>
    <property type="project" value="UniProtKB-SubCell"/>
</dbReference>
<name>A0A0N0E511_9PSED</name>
<evidence type="ECO:0000256" key="1">
    <source>
        <dbReference type="ARBA" id="ARBA00004418"/>
    </source>
</evidence>
<evidence type="ECO:0000256" key="6">
    <source>
        <dbReference type="ARBA" id="ARBA00022764"/>
    </source>
</evidence>
<dbReference type="Proteomes" id="UP000037931">
    <property type="component" value="Unassembled WGS sequence"/>
</dbReference>
<dbReference type="PRINTS" id="PR01274">
    <property type="entry name" value="MPTASEINHBTR"/>
</dbReference>
<evidence type="ECO:0000313" key="10">
    <source>
        <dbReference type="Proteomes" id="UP000037931"/>
    </source>
</evidence>
<protein>
    <submittedName>
        <fullName evidence="9">Protease inhibitor Inh</fullName>
    </submittedName>
</protein>
<feature type="domain" description="Alkaline proteinase inhibitor/ Outer membrane lipoprotein Omp19" evidence="8">
    <location>
        <begin position="8"/>
        <end position="93"/>
    </location>
</feature>
<dbReference type="RefSeq" id="WP_054062425.1">
    <property type="nucleotide sequence ID" value="NZ_JSYZ01000004.1"/>
</dbReference>
<dbReference type="InterPro" id="IPR016085">
    <property type="entry name" value="Protease_inh_B-barrel_dom"/>
</dbReference>
<dbReference type="STRING" id="50340.PF66_01463"/>
<evidence type="ECO:0000256" key="3">
    <source>
        <dbReference type="ARBA" id="ARBA00022608"/>
    </source>
</evidence>